<evidence type="ECO:0000256" key="4">
    <source>
        <dbReference type="ARBA" id="ARBA00023180"/>
    </source>
</evidence>
<dbReference type="GO" id="GO:0005615">
    <property type="term" value="C:extracellular space"/>
    <property type="evidence" value="ECO:0007669"/>
    <property type="project" value="TreeGrafter"/>
</dbReference>
<dbReference type="GO" id="GO:0006581">
    <property type="term" value="P:acetylcholine catabolic process"/>
    <property type="evidence" value="ECO:0007669"/>
    <property type="project" value="TreeGrafter"/>
</dbReference>
<evidence type="ECO:0000256" key="3">
    <source>
        <dbReference type="ARBA" id="ARBA00022801"/>
    </source>
</evidence>
<dbReference type="GO" id="GO:0005886">
    <property type="term" value="C:plasma membrane"/>
    <property type="evidence" value="ECO:0007669"/>
    <property type="project" value="TreeGrafter"/>
</dbReference>
<evidence type="ECO:0000313" key="8">
    <source>
        <dbReference type="RefSeq" id="XP_015610476.1"/>
    </source>
</evidence>
<dbReference type="InterPro" id="IPR050654">
    <property type="entry name" value="AChE-related_enzymes"/>
</dbReference>
<evidence type="ECO:0000256" key="2">
    <source>
        <dbReference type="ARBA" id="ARBA00022487"/>
    </source>
</evidence>
<reference evidence="8" key="2">
    <citation type="submission" date="2025-04" db="UniProtKB">
        <authorList>
            <consortium name="RefSeq"/>
        </authorList>
    </citation>
    <scope>IDENTIFICATION</scope>
</reference>
<dbReference type="InterPro" id="IPR002018">
    <property type="entry name" value="CarbesteraseB"/>
</dbReference>
<dbReference type="Gene3D" id="3.40.50.1820">
    <property type="entry name" value="alpha/beta hydrolase"/>
    <property type="match status" value="1"/>
</dbReference>
<comment type="similarity">
    <text evidence="1">Belongs to the type-B carboxylesterase/lipase family.</text>
</comment>
<dbReference type="PANTHER" id="PTHR43918">
    <property type="entry name" value="ACETYLCHOLINESTERASE"/>
    <property type="match status" value="1"/>
</dbReference>
<keyword evidence="2" id="KW-0719">Serine esterase</keyword>
<organism evidence="6">
    <name type="scientific">Cephus cinctus</name>
    <name type="common">Wheat stem sawfly</name>
    <dbReference type="NCBI Taxonomy" id="211228"/>
    <lineage>
        <taxon>Eukaryota</taxon>
        <taxon>Metazoa</taxon>
        <taxon>Ecdysozoa</taxon>
        <taxon>Arthropoda</taxon>
        <taxon>Hexapoda</taxon>
        <taxon>Insecta</taxon>
        <taxon>Pterygota</taxon>
        <taxon>Neoptera</taxon>
        <taxon>Endopterygota</taxon>
        <taxon>Hymenoptera</taxon>
        <taxon>Cephoidea</taxon>
        <taxon>Cephidae</taxon>
        <taxon>Cephus</taxon>
    </lineage>
</organism>
<name>A0A1W6L189_CEPCN</name>
<dbReference type="GeneID" id="107275151"/>
<dbReference type="PANTHER" id="PTHR43918:SF4">
    <property type="entry name" value="CARBOXYLIC ESTER HYDROLASE"/>
    <property type="match status" value="1"/>
</dbReference>
<feature type="domain" description="Carboxylesterase type B" evidence="5">
    <location>
        <begin position="46"/>
        <end position="558"/>
    </location>
</feature>
<sequence length="588" mass="65802">MIFYYYKLMGMSLVFSIYLAKGSKEISENNSAVLDYDAKPQDSENNPVIQSSLGYLKGSWLCSPSGKYYAAFKGIPYAKPPLKELRFEHPQPAEPWSGVREALTHGSQCPQRLWILDITLGQEDCLYLNVYTPGLTDHKENATNATRKLLPIIFFIHGGTWTIGSGDMDDYLYGPDFFMEEDVILVTINYRLGALGFLSLGNVIPGNMGLKDQAMALQWVWDNADVLGGDKNRIIAMGQSAGGASAQYHSLQLHSRSLISGVIAQSGSILTPWAFTKPGIQAERTRNLARAVGCLNGGSQAIINCLKNVDPFDIVKYQFSTDHDIKQLPIGVTFTPTIEPAGTVNSFIKMGPKTLLTKYVSSKIPFLTGYTTAEGLLFLEIIVAMINPLAREAVLKRLGKEKEVFQHDQQLGSKRINISVDENNTRIESAKTLENRILKHRLIEIAHRILGDYEFKMPILLGSKFHAMSGASVYLYQFAFTGKNNFLRLFRDDTKDATHMDELTYQFQGRGIFGSLPQLNNHTSTEYYLSKAIIWMWCNFARTGNPTPRGSPIQWPANSRKILIFDNPDSLIVEDAPVMNNWFSLIDT</sequence>
<keyword evidence="7" id="KW-1185">Reference proteome</keyword>
<keyword evidence="3" id="KW-0378">Hydrolase</keyword>
<evidence type="ECO:0000313" key="7">
    <source>
        <dbReference type="Proteomes" id="UP000694920"/>
    </source>
</evidence>
<dbReference type="InterPro" id="IPR029058">
    <property type="entry name" value="AB_hydrolase_fold"/>
</dbReference>
<dbReference type="Pfam" id="PF00135">
    <property type="entry name" value="COesterase"/>
    <property type="match status" value="1"/>
</dbReference>
<dbReference type="PROSITE" id="PS00941">
    <property type="entry name" value="CARBOXYLESTERASE_B_2"/>
    <property type="match status" value="1"/>
</dbReference>
<keyword evidence="4" id="KW-0325">Glycoprotein</keyword>
<dbReference type="KEGG" id="ccin:107275151"/>
<dbReference type="Proteomes" id="UP000694920">
    <property type="component" value="Unplaced"/>
</dbReference>
<proteinExistence type="evidence at transcript level"/>
<accession>A0A1W6L189</accession>
<dbReference type="AlphaFoldDB" id="A0A1W6L189"/>
<dbReference type="EMBL" id="KX609468">
    <property type="protein sequence ID" value="ARN17875.1"/>
    <property type="molecule type" value="mRNA"/>
</dbReference>
<dbReference type="OrthoDB" id="408631at2759"/>
<dbReference type="RefSeq" id="XP_015610476.1">
    <property type="nucleotide sequence ID" value="XM_015754990.2"/>
</dbReference>
<dbReference type="GO" id="GO:0003990">
    <property type="term" value="F:acetylcholinesterase activity"/>
    <property type="evidence" value="ECO:0007669"/>
    <property type="project" value="TreeGrafter"/>
</dbReference>
<evidence type="ECO:0000313" key="6">
    <source>
        <dbReference type="EMBL" id="ARN17875.1"/>
    </source>
</evidence>
<reference evidence="6" key="1">
    <citation type="submission" date="2016-07" db="EMBL/GenBank/DDBJ databases">
        <title>Olfactory-related genes from the wheat stem sawfly, an agronomic pest and primitive hymenopteran.</title>
        <authorList>
            <person name="Gress J.C."/>
            <person name="Carey C.C."/>
            <person name="Dykgreve T.A."/>
            <person name="Walden K.O."/>
            <person name="Robertson H.M."/>
            <person name="Mazurie A."/>
            <person name="Wanner K.W."/>
        </authorList>
    </citation>
    <scope>NUCLEOTIDE SEQUENCE</scope>
</reference>
<dbReference type="GO" id="GO:0019695">
    <property type="term" value="P:choline metabolic process"/>
    <property type="evidence" value="ECO:0007669"/>
    <property type="project" value="TreeGrafter"/>
</dbReference>
<evidence type="ECO:0000256" key="1">
    <source>
        <dbReference type="ARBA" id="ARBA00005964"/>
    </source>
</evidence>
<protein>
    <submittedName>
        <fullName evidence="6">Carboxylesterase 8</fullName>
    </submittedName>
    <submittedName>
        <fullName evidence="8">Esterase E4</fullName>
    </submittedName>
</protein>
<gene>
    <name evidence="6" type="primary">CCE8</name>
    <name evidence="8" type="synonym">LOC107275151</name>
</gene>
<dbReference type="InterPro" id="IPR019819">
    <property type="entry name" value="Carboxylesterase_B_CS"/>
</dbReference>
<dbReference type="SUPFAM" id="SSF53474">
    <property type="entry name" value="alpha/beta-Hydrolases"/>
    <property type="match status" value="1"/>
</dbReference>
<evidence type="ECO:0000259" key="5">
    <source>
        <dbReference type="Pfam" id="PF00135"/>
    </source>
</evidence>